<dbReference type="Pfam" id="PF03446">
    <property type="entry name" value="NAD_binding_2"/>
    <property type="match status" value="1"/>
</dbReference>
<keyword evidence="2" id="KW-0560">Oxidoreductase</keyword>
<evidence type="ECO:0000313" key="6">
    <source>
        <dbReference type="EMBL" id="MFM2721272.1"/>
    </source>
</evidence>
<proteinExistence type="inferred from homology"/>
<organism evidence="6 7">
    <name type="scientific">Microbacterium mcarthurae</name>
    <dbReference type="NCBI Taxonomy" id="3035918"/>
    <lineage>
        <taxon>Bacteria</taxon>
        <taxon>Bacillati</taxon>
        <taxon>Actinomycetota</taxon>
        <taxon>Actinomycetes</taxon>
        <taxon>Micrococcales</taxon>
        <taxon>Microbacteriaceae</taxon>
        <taxon>Microbacterium</taxon>
    </lineage>
</organism>
<name>A0ABW9GK69_9MICO</name>
<dbReference type="Gene3D" id="1.10.1040.10">
    <property type="entry name" value="N-(1-d-carboxylethyl)-l-norvaline Dehydrogenase, domain 2"/>
    <property type="match status" value="1"/>
</dbReference>
<keyword evidence="3" id="KW-0520">NAD</keyword>
<evidence type="ECO:0000256" key="2">
    <source>
        <dbReference type="ARBA" id="ARBA00023002"/>
    </source>
</evidence>
<dbReference type="Gene3D" id="3.40.50.720">
    <property type="entry name" value="NAD(P)-binding Rossmann-like Domain"/>
    <property type="match status" value="1"/>
</dbReference>
<sequence>MSGGAGPVLGDDAVTTRVRTVGFIGLGTMGDPMVTNIAASGAFARVLVHDVDVDRAAALAARIGAEPAADLTDLADCEVIVLMLPTSAIVRSVLVDEDGAPRIPSAPGTVYVDMSSSDPTETVETGRLLAASGVHLVDAPVSGARERAIAGTLAIMMGADDEDAAERAVPVIDTMSARIFRTGGLGTGHAMKALNNFVAAAAYTASTEALTAGARFGLDPAVMVEIFNASTGQSFVTTHVLPDHIVGGRFASGFALPLMTKDVRIAQKVQRAMAHDAPVCDAVAGALGDALDALGDVDHTRAYEFWNER</sequence>
<dbReference type="SUPFAM" id="SSF51735">
    <property type="entry name" value="NAD(P)-binding Rossmann-fold domains"/>
    <property type="match status" value="1"/>
</dbReference>
<evidence type="ECO:0000259" key="5">
    <source>
        <dbReference type="Pfam" id="PF14833"/>
    </source>
</evidence>
<dbReference type="InterPro" id="IPR008927">
    <property type="entry name" value="6-PGluconate_DH-like_C_sf"/>
</dbReference>
<gene>
    <name evidence="6" type="ORF">P5G46_12215</name>
</gene>
<dbReference type="PANTHER" id="PTHR22981">
    <property type="entry name" value="3-HYDROXYISOBUTYRATE DEHYDROGENASE-RELATED"/>
    <property type="match status" value="1"/>
</dbReference>
<feature type="domain" description="3-hydroxyisobutyrate dehydrogenase-like NAD-binding" evidence="5">
    <location>
        <begin position="186"/>
        <end position="304"/>
    </location>
</feature>
<dbReference type="InterPro" id="IPR002204">
    <property type="entry name" value="3-OH-isobutyrate_DH-rel_CS"/>
</dbReference>
<evidence type="ECO:0000256" key="3">
    <source>
        <dbReference type="ARBA" id="ARBA00023027"/>
    </source>
</evidence>
<dbReference type="PANTHER" id="PTHR22981:SF7">
    <property type="entry name" value="3-HYDROXYISOBUTYRATE DEHYDROGENASE, MITOCHONDRIAL"/>
    <property type="match status" value="1"/>
</dbReference>
<keyword evidence="7" id="KW-1185">Reference proteome</keyword>
<dbReference type="InterPro" id="IPR013328">
    <property type="entry name" value="6PGD_dom2"/>
</dbReference>
<reference evidence="6 7" key="1">
    <citation type="submission" date="2023-03" db="EMBL/GenBank/DDBJ databases">
        <title>MT1 and MT2 Draft Genomes of Novel Species.</title>
        <authorList>
            <person name="Venkateswaran K."/>
        </authorList>
    </citation>
    <scope>NUCLEOTIDE SEQUENCE [LARGE SCALE GENOMIC DNA]</scope>
    <source>
        <strain evidence="6 7">IF8SW-P5</strain>
    </source>
</reference>
<dbReference type="InterPro" id="IPR036291">
    <property type="entry name" value="NAD(P)-bd_dom_sf"/>
</dbReference>
<dbReference type="EMBL" id="JAROCE010000003">
    <property type="protein sequence ID" value="MFM2721272.1"/>
    <property type="molecule type" value="Genomic_DNA"/>
</dbReference>
<dbReference type="Proteomes" id="UP001630303">
    <property type="component" value="Unassembled WGS sequence"/>
</dbReference>
<evidence type="ECO:0000313" key="7">
    <source>
        <dbReference type="Proteomes" id="UP001630303"/>
    </source>
</evidence>
<comment type="similarity">
    <text evidence="1">Belongs to the HIBADH-related family.</text>
</comment>
<feature type="domain" description="6-phosphogluconate dehydrogenase NADP-binding" evidence="4">
    <location>
        <begin position="20"/>
        <end position="183"/>
    </location>
</feature>
<dbReference type="InterPro" id="IPR015815">
    <property type="entry name" value="HIBADH-related"/>
</dbReference>
<evidence type="ECO:0000256" key="1">
    <source>
        <dbReference type="ARBA" id="ARBA00009080"/>
    </source>
</evidence>
<dbReference type="RefSeq" id="WP_375094629.1">
    <property type="nucleotide sequence ID" value="NZ_JAROCE010000003.1"/>
</dbReference>
<dbReference type="InterPro" id="IPR006115">
    <property type="entry name" value="6PGDH_NADP-bd"/>
</dbReference>
<dbReference type="PIRSF" id="PIRSF000103">
    <property type="entry name" value="HIBADH"/>
    <property type="match status" value="1"/>
</dbReference>
<dbReference type="PROSITE" id="PS00895">
    <property type="entry name" value="3_HYDROXYISOBUT_DH"/>
    <property type="match status" value="1"/>
</dbReference>
<comment type="caution">
    <text evidence="6">The sequence shown here is derived from an EMBL/GenBank/DDBJ whole genome shotgun (WGS) entry which is preliminary data.</text>
</comment>
<evidence type="ECO:0000259" key="4">
    <source>
        <dbReference type="Pfam" id="PF03446"/>
    </source>
</evidence>
<accession>A0ABW9GK69</accession>
<protein>
    <submittedName>
        <fullName evidence="6">NAD(P)-dependent oxidoreductase</fullName>
    </submittedName>
</protein>
<dbReference type="Pfam" id="PF14833">
    <property type="entry name" value="NAD_binding_11"/>
    <property type="match status" value="1"/>
</dbReference>
<dbReference type="SUPFAM" id="SSF48179">
    <property type="entry name" value="6-phosphogluconate dehydrogenase C-terminal domain-like"/>
    <property type="match status" value="1"/>
</dbReference>
<dbReference type="InterPro" id="IPR029154">
    <property type="entry name" value="HIBADH-like_NADP-bd"/>
</dbReference>